<dbReference type="KEGG" id="fam:OYT1_ch1013"/>
<reference evidence="9 10" key="1">
    <citation type="submission" date="2018-06" db="EMBL/GenBank/DDBJ databases">
        <title>OYT1 Genome Sequencing.</title>
        <authorList>
            <person name="Kato S."/>
            <person name="Itoh T."/>
            <person name="Ohkuma M."/>
        </authorList>
    </citation>
    <scope>NUCLEOTIDE SEQUENCE [LARGE SCALE GENOMIC DNA]</scope>
    <source>
        <strain evidence="9 10">OYT1</strain>
    </source>
</reference>
<dbReference type="HAMAP" id="MF_01183">
    <property type="entry name" value="Chaperone_SurA"/>
    <property type="match status" value="1"/>
</dbReference>
<accession>A0A2Z6GAX2</accession>
<dbReference type="InterPro" id="IPR046357">
    <property type="entry name" value="PPIase_dom_sf"/>
</dbReference>
<comment type="subcellular location">
    <subcellularLocation>
        <location evidence="7">Periplasm</location>
    </subcellularLocation>
    <text evidence="7">Is capable of associating with the outer membrane.</text>
</comment>
<dbReference type="EC" id="5.2.1.8" evidence="7"/>
<dbReference type="OrthoDB" id="14196at2"/>
<proteinExistence type="inferred from homology"/>
<keyword evidence="6 7" id="KW-0413">Isomerase</keyword>
<dbReference type="SUPFAM" id="SSF54534">
    <property type="entry name" value="FKBP-like"/>
    <property type="match status" value="2"/>
</dbReference>
<evidence type="ECO:0000256" key="4">
    <source>
        <dbReference type="ARBA" id="ARBA00023110"/>
    </source>
</evidence>
<dbReference type="GO" id="GO:0006457">
    <property type="term" value="P:protein folding"/>
    <property type="evidence" value="ECO:0007669"/>
    <property type="project" value="UniProtKB-UniRule"/>
</dbReference>
<dbReference type="Pfam" id="PF00639">
    <property type="entry name" value="Rotamase"/>
    <property type="match status" value="1"/>
</dbReference>
<protein>
    <recommendedName>
        <fullName evidence="7">Chaperone SurA</fullName>
    </recommendedName>
    <alternativeName>
        <fullName evidence="7">Peptidyl-prolyl cis-trans isomerase SurA</fullName>
        <shortName evidence="7">PPIase SurA</shortName>
        <ecNumber evidence="7">5.2.1.8</ecNumber>
    </alternativeName>
    <alternativeName>
        <fullName evidence="7">Rotamase SurA</fullName>
    </alternativeName>
</protein>
<dbReference type="Pfam" id="PF09312">
    <property type="entry name" value="SurA_N"/>
    <property type="match status" value="1"/>
</dbReference>
<dbReference type="InterPro" id="IPR023034">
    <property type="entry name" value="PPIase_SurA"/>
</dbReference>
<dbReference type="InterPro" id="IPR000297">
    <property type="entry name" value="PPIase_PpiC"/>
</dbReference>
<keyword evidence="4 7" id="KW-0697">Rotamase</keyword>
<dbReference type="Gene3D" id="1.10.4030.10">
    <property type="entry name" value="Porin chaperone SurA, peptide-binding domain"/>
    <property type="match status" value="1"/>
</dbReference>
<organism evidence="9 10">
    <name type="scientific">Ferriphaselus amnicola</name>
    <dbReference type="NCBI Taxonomy" id="1188319"/>
    <lineage>
        <taxon>Bacteria</taxon>
        <taxon>Pseudomonadati</taxon>
        <taxon>Pseudomonadota</taxon>
        <taxon>Betaproteobacteria</taxon>
        <taxon>Nitrosomonadales</taxon>
        <taxon>Gallionellaceae</taxon>
        <taxon>Ferriphaselus</taxon>
    </lineage>
</organism>
<dbReference type="SUPFAM" id="SSF109998">
    <property type="entry name" value="Triger factor/SurA peptide-binding domain-like"/>
    <property type="match status" value="1"/>
</dbReference>
<feature type="domain" description="PpiC" evidence="8">
    <location>
        <begin position="178"/>
        <end position="279"/>
    </location>
</feature>
<comment type="function">
    <text evidence="7">Chaperone involved in the correct folding and assembly of outer membrane proteins. Recognizes specific patterns of aromatic residues and the orientation of their side chains, which are found more frequently in integral outer membrane proteins. May act in both early periplasmic and late outer membrane-associated steps of protein maturation.</text>
</comment>
<dbReference type="InterPro" id="IPR027304">
    <property type="entry name" value="Trigger_fact/SurA_dom_sf"/>
</dbReference>
<keyword evidence="1 7" id="KW-0732">Signal</keyword>
<dbReference type="GO" id="GO:0042277">
    <property type="term" value="F:peptide binding"/>
    <property type="evidence" value="ECO:0007669"/>
    <property type="project" value="InterPro"/>
</dbReference>
<evidence type="ECO:0000256" key="3">
    <source>
        <dbReference type="ARBA" id="ARBA00022764"/>
    </source>
</evidence>
<dbReference type="STRING" id="1188319.OYT1_02310"/>
<dbReference type="GO" id="GO:0043165">
    <property type="term" value="P:Gram-negative-bacterium-type cell outer membrane assembly"/>
    <property type="evidence" value="ECO:0007669"/>
    <property type="project" value="InterPro"/>
</dbReference>
<dbReference type="RefSeq" id="WP_062627414.1">
    <property type="nucleotide sequence ID" value="NZ_AP018738.1"/>
</dbReference>
<comment type="catalytic activity">
    <reaction evidence="7">
        <text>[protein]-peptidylproline (omega=180) = [protein]-peptidylproline (omega=0)</text>
        <dbReference type="Rhea" id="RHEA:16237"/>
        <dbReference type="Rhea" id="RHEA-COMP:10747"/>
        <dbReference type="Rhea" id="RHEA-COMP:10748"/>
        <dbReference type="ChEBI" id="CHEBI:83833"/>
        <dbReference type="ChEBI" id="CHEBI:83834"/>
        <dbReference type="EC" id="5.2.1.8"/>
    </reaction>
</comment>
<dbReference type="EMBL" id="AP018738">
    <property type="protein sequence ID" value="BBE50574.1"/>
    <property type="molecule type" value="Genomic_DNA"/>
</dbReference>
<dbReference type="InterPro" id="IPR050280">
    <property type="entry name" value="OMP_Chaperone_SurA"/>
</dbReference>
<evidence type="ECO:0000313" key="9">
    <source>
        <dbReference type="EMBL" id="BBE50574.1"/>
    </source>
</evidence>
<name>A0A2Z6GAX2_9PROT</name>
<keyword evidence="5 7" id="KW-0143">Chaperone</keyword>
<evidence type="ECO:0000256" key="1">
    <source>
        <dbReference type="ARBA" id="ARBA00022729"/>
    </source>
</evidence>
<dbReference type="Gene3D" id="3.10.50.40">
    <property type="match status" value="2"/>
</dbReference>
<keyword evidence="3 7" id="KW-0574">Periplasm</keyword>
<dbReference type="GO" id="GO:0051082">
    <property type="term" value="F:unfolded protein binding"/>
    <property type="evidence" value="ECO:0007669"/>
    <property type="project" value="UniProtKB-UniRule"/>
</dbReference>
<feature type="signal peptide" evidence="7">
    <location>
        <begin position="1"/>
        <end position="21"/>
    </location>
</feature>
<dbReference type="AlphaFoldDB" id="A0A2Z6GAX2"/>
<dbReference type="GO" id="GO:0030288">
    <property type="term" value="C:outer membrane-bounded periplasmic space"/>
    <property type="evidence" value="ECO:0007669"/>
    <property type="project" value="InterPro"/>
</dbReference>
<evidence type="ECO:0000256" key="6">
    <source>
        <dbReference type="ARBA" id="ARBA00023235"/>
    </source>
</evidence>
<keyword evidence="2 7" id="KW-0677">Repeat</keyword>
<feature type="chain" id="PRO_5017491973" description="Chaperone SurA" evidence="7">
    <location>
        <begin position="22"/>
        <end position="434"/>
    </location>
</feature>
<dbReference type="Pfam" id="PF13616">
    <property type="entry name" value="Rotamase_3"/>
    <property type="match status" value="1"/>
</dbReference>
<dbReference type="InterPro" id="IPR023058">
    <property type="entry name" value="PPIase_PpiC_CS"/>
</dbReference>
<comment type="domain">
    <text evidence="7">The PPIase activity resides only in the second parvulin domain. The N-terminal region and the C-terminal tail are necessary and sufficient for the chaperone activity of SurA. The PPIase activity is dispensable for SurA to function as a chaperone. The N-terminal region and the C-terminal tail are also required for porin recognition.</text>
</comment>
<gene>
    <name evidence="7" type="primary">surA</name>
    <name evidence="9" type="ORF">OYT1_ch1013</name>
</gene>
<dbReference type="PANTHER" id="PTHR47637">
    <property type="entry name" value="CHAPERONE SURA"/>
    <property type="match status" value="1"/>
</dbReference>
<evidence type="ECO:0000256" key="2">
    <source>
        <dbReference type="ARBA" id="ARBA00022737"/>
    </source>
</evidence>
<dbReference type="PANTHER" id="PTHR47637:SF1">
    <property type="entry name" value="CHAPERONE SURA"/>
    <property type="match status" value="1"/>
</dbReference>
<keyword evidence="10" id="KW-1185">Reference proteome</keyword>
<dbReference type="GO" id="GO:0003755">
    <property type="term" value="F:peptidyl-prolyl cis-trans isomerase activity"/>
    <property type="evidence" value="ECO:0007669"/>
    <property type="project" value="UniProtKB-UniRule"/>
</dbReference>
<dbReference type="InterPro" id="IPR015391">
    <property type="entry name" value="SurA_N"/>
</dbReference>
<dbReference type="Proteomes" id="UP000033070">
    <property type="component" value="Chromosome"/>
</dbReference>
<feature type="domain" description="PpiC" evidence="8">
    <location>
        <begin position="289"/>
        <end position="387"/>
    </location>
</feature>
<evidence type="ECO:0000259" key="8">
    <source>
        <dbReference type="PROSITE" id="PS50198"/>
    </source>
</evidence>
<evidence type="ECO:0000256" key="7">
    <source>
        <dbReference type="HAMAP-Rule" id="MF_01183"/>
    </source>
</evidence>
<evidence type="ECO:0000256" key="5">
    <source>
        <dbReference type="ARBA" id="ARBA00023186"/>
    </source>
</evidence>
<dbReference type="PROSITE" id="PS50198">
    <property type="entry name" value="PPIC_PPIASE_2"/>
    <property type="match status" value="2"/>
</dbReference>
<evidence type="ECO:0000313" key="10">
    <source>
        <dbReference type="Proteomes" id="UP000033070"/>
    </source>
</evidence>
<dbReference type="GO" id="GO:0050821">
    <property type="term" value="P:protein stabilization"/>
    <property type="evidence" value="ECO:0007669"/>
    <property type="project" value="InterPro"/>
</dbReference>
<dbReference type="PROSITE" id="PS01096">
    <property type="entry name" value="PPIC_PPIASE_1"/>
    <property type="match status" value="1"/>
</dbReference>
<sequence length="434" mass="48481" precursor="true">MYKKILLACLVTAISASPAHAIDPQKQVAPIDQIVVVVNADVITRNELDERLANATKQLKKQGTPLPEADILEKQVLERMIVDLLQSQFAKETGIRIDDTQLDRTLQRIAQSSNIDTLEEFRARVEQDGSDFSKFREQIRAEIAATRLREREVDAKTVISESEVDSFLANQERQGYKGEEFHLAHIFIGVPEQASAAAIRASQQRAEQAISKLQSGDSFAQVAAGYSDAKDGLNGGDLGWRPAERIPPQFMEELKKIQLGGFSSVLRSPNGFHIIKLLERRDKNQAVVVTQTHVRHILIRTSELVPEKEAKAKLLEVKRALDNGADFAEQAKLNSEDGSASKGGDLGWLSPSDTVPEFESGMNATAIGQVSPPIQSGFGFHLIQVLERRNQDVSVEQKRLQAKQSIRALKSDEAYQDWLRQLRDRAFVEYRIEH</sequence>